<evidence type="ECO:0000256" key="5">
    <source>
        <dbReference type="ARBA" id="ARBA00023004"/>
    </source>
</evidence>
<evidence type="ECO:0000313" key="9">
    <source>
        <dbReference type="Proteomes" id="UP001295463"/>
    </source>
</evidence>
<evidence type="ECO:0000256" key="2">
    <source>
        <dbReference type="ARBA" id="ARBA00022617"/>
    </source>
</evidence>
<evidence type="ECO:0000313" key="8">
    <source>
        <dbReference type="EMBL" id="CAH2031471.1"/>
    </source>
</evidence>
<evidence type="ECO:0000256" key="6">
    <source>
        <dbReference type="PROSITE-ProRule" id="PRU00433"/>
    </source>
</evidence>
<evidence type="ECO:0000256" key="4">
    <source>
        <dbReference type="ARBA" id="ARBA00022982"/>
    </source>
</evidence>
<gene>
    <name evidence="8" type="ORF">GEAMG1_1639</name>
</gene>
<organism evidence="8 9">
    <name type="scientific">Trichlorobacter ammonificans</name>
    <dbReference type="NCBI Taxonomy" id="2916410"/>
    <lineage>
        <taxon>Bacteria</taxon>
        <taxon>Pseudomonadati</taxon>
        <taxon>Thermodesulfobacteriota</taxon>
        <taxon>Desulfuromonadia</taxon>
        <taxon>Geobacterales</taxon>
        <taxon>Geobacteraceae</taxon>
        <taxon>Trichlorobacter</taxon>
    </lineage>
</organism>
<reference evidence="8 9" key="1">
    <citation type="submission" date="2022-03" db="EMBL/GenBank/DDBJ databases">
        <authorList>
            <person name="Koch H."/>
        </authorList>
    </citation>
    <scope>NUCLEOTIDE SEQUENCE [LARGE SCALE GENOMIC DNA]</scope>
    <source>
        <strain evidence="8 9">G1</strain>
    </source>
</reference>
<keyword evidence="4" id="KW-0249">Electron transport</keyword>
<dbReference type="PANTHER" id="PTHR33751:SF1">
    <property type="entry name" value="CBB3-TYPE CYTOCHROME C OXIDASE SUBUNIT FIXP"/>
    <property type="match status" value="1"/>
</dbReference>
<dbReference type="InterPro" id="IPR050597">
    <property type="entry name" value="Cytochrome_c_Oxidase_Subunit"/>
</dbReference>
<accession>A0ABN8HFB1</accession>
<dbReference type="Gene3D" id="1.10.760.10">
    <property type="entry name" value="Cytochrome c-like domain"/>
    <property type="match status" value="1"/>
</dbReference>
<dbReference type="InterPro" id="IPR009056">
    <property type="entry name" value="Cyt_c-like_dom"/>
</dbReference>
<dbReference type="PANTHER" id="PTHR33751">
    <property type="entry name" value="CBB3-TYPE CYTOCHROME C OXIDASE SUBUNIT FIXP"/>
    <property type="match status" value="1"/>
</dbReference>
<evidence type="ECO:0000256" key="1">
    <source>
        <dbReference type="ARBA" id="ARBA00022448"/>
    </source>
</evidence>
<dbReference type="InterPro" id="IPR036909">
    <property type="entry name" value="Cyt_c-like_dom_sf"/>
</dbReference>
<dbReference type="Proteomes" id="UP001295463">
    <property type="component" value="Chromosome"/>
</dbReference>
<keyword evidence="9" id="KW-1185">Reference proteome</keyword>
<evidence type="ECO:0000256" key="3">
    <source>
        <dbReference type="ARBA" id="ARBA00022723"/>
    </source>
</evidence>
<sequence>MAACAVLFALGSGCRQAPEQQNGGAPVPALAPEAGKQLFAHHCAPCHGTDGRGGVGPDLSATRYRYGKYRDDIVKTISSGRPGGMPAFGSQLSAAEIAALADHLLTPKR</sequence>
<dbReference type="PRINTS" id="PR00605">
    <property type="entry name" value="CYTCHROMECIC"/>
</dbReference>
<keyword evidence="1" id="KW-0813">Transport</keyword>
<proteinExistence type="predicted"/>
<feature type="domain" description="Cytochrome c" evidence="7">
    <location>
        <begin position="30"/>
        <end position="108"/>
    </location>
</feature>
<dbReference type="EMBL" id="OW150024">
    <property type="protein sequence ID" value="CAH2031471.1"/>
    <property type="molecule type" value="Genomic_DNA"/>
</dbReference>
<keyword evidence="2 6" id="KW-0349">Heme</keyword>
<evidence type="ECO:0000259" key="7">
    <source>
        <dbReference type="PROSITE" id="PS51007"/>
    </source>
</evidence>
<dbReference type="InterPro" id="IPR008168">
    <property type="entry name" value="Cyt_C_IC"/>
</dbReference>
<dbReference type="Pfam" id="PF13442">
    <property type="entry name" value="Cytochrome_CBB3"/>
    <property type="match status" value="1"/>
</dbReference>
<dbReference type="PROSITE" id="PS51007">
    <property type="entry name" value="CYTC"/>
    <property type="match status" value="1"/>
</dbReference>
<name>A0ABN8HFB1_9BACT</name>
<dbReference type="SUPFAM" id="SSF46626">
    <property type="entry name" value="Cytochrome c"/>
    <property type="match status" value="1"/>
</dbReference>
<protein>
    <submittedName>
        <fullName evidence="8">Cytochrome c oxidase subunit CcoP</fullName>
    </submittedName>
</protein>
<keyword evidence="3 6" id="KW-0479">Metal-binding</keyword>
<keyword evidence="5 6" id="KW-0408">Iron</keyword>
<dbReference type="RefSeq" id="WP_305732290.1">
    <property type="nucleotide sequence ID" value="NZ_OW150024.1"/>
</dbReference>